<proteinExistence type="predicted"/>
<organism evidence="1 2">
    <name type="scientific">Ranatra chinensis</name>
    <dbReference type="NCBI Taxonomy" id="642074"/>
    <lineage>
        <taxon>Eukaryota</taxon>
        <taxon>Metazoa</taxon>
        <taxon>Ecdysozoa</taxon>
        <taxon>Arthropoda</taxon>
        <taxon>Hexapoda</taxon>
        <taxon>Insecta</taxon>
        <taxon>Pterygota</taxon>
        <taxon>Neoptera</taxon>
        <taxon>Paraneoptera</taxon>
        <taxon>Hemiptera</taxon>
        <taxon>Heteroptera</taxon>
        <taxon>Panheteroptera</taxon>
        <taxon>Nepomorpha</taxon>
        <taxon>Nepidae</taxon>
        <taxon>Ranatrinae</taxon>
        <taxon>Ranatra</taxon>
    </lineage>
</organism>
<dbReference type="EMBL" id="JBFDAA010000013">
    <property type="protein sequence ID" value="KAL1122649.1"/>
    <property type="molecule type" value="Genomic_DNA"/>
</dbReference>
<keyword evidence="2" id="KW-1185">Reference proteome</keyword>
<dbReference type="Proteomes" id="UP001558652">
    <property type="component" value="Unassembled WGS sequence"/>
</dbReference>
<accession>A0ABD0Y6K3</accession>
<evidence type="ECO:0000313" key="1">
    <source>
        <dbReference type="EMBL" id="KAL1122649.1"/>
    </source>
</evidence>
<feature type="non-terminal residue" evidence="1">
    <location>
        <position position="1"/>
    </location>
</feature>
<name>A0ABD0Y6K3_9HEMI</name>
<dbReference type="AlphaFoldDB" id="A0ABD0Y6K3"/>
<sequence length="162" mass="18468">AGKGRECKSQADCEVIQYTRCNLDHRDNKRRCICLDNSPPVNGQCLNRPREKRGYVPFGNRRHDTVLFTAEIREKVPFFPVERISTSSTLLPPLFRPAILGLRELCNTDAECLEGAECKINPNITHTNGKYRYCLCRAGHIELDNACNGNTPFYTDSSQLYR</sequence>
<reference evidence="1 2" key="1">
    <citation type="submission" date="2024-07" db="EMBL/GenBank/DDBJ databases">
        <title>Chromosome-level genome assembly of the water stick insect Ranatra chinensis (Heteroptera: Nepidae).</title>
        <authorList>
            <person name="Liu X."/>
        </authorList>
    </citation>
    <scope>NUCLEOTIDE SEQUENCE [LARGE SCALE GENOMIC DNA]</scope>
    <source>
        <strain evidence="1">Cailab_2021Rc</strain>
        <tissue evidence="1">Muscle</tissue>
    </source>
</reference>
<evidence type="ECO:0000313" key="2">
    <source>
        <dbReference type="Proteomes" id="UP001558652"/>
    </source>
</evidence>
<comment type="caution">
    <text evidence="1">The sequence shown here is derived from an EMBL/GenBank/DDBJ whole genome shotgun (WGS) entry which is preliminary data.</text>
</comment>
<gene>
    <name evidence="1" type="ORF">AAG570_002976</name>
</gene>
<protein>
    <submittedName>
        <fullName evidence="1">Uncharacterized protein</fullName>
    </submittedName>
</protein>